<gene>
    <name evidence="1" type="ORF">CY34DRAFT_18364</name>
</gene>
<dbReference type="STRING" id="930992.A0A0D0AGS8"/>
<dbReference type="PANTHER" id="PTHR40267:SF1">
    <property type="entry name" value="BLR3294 PROTEIN"/>
    <property type="match status" value="1"/>
</dbReference>
<accession>A0A0D0AGS8</accession>
<dbReference type="Proteomes" id="UP000054485">
    <property type="component" value="Unassembled WGS sequence"/>
</dbReference>
<reference evidence="2" key="2">
    <citation type="submission" date="2015-01" db="EMBL/GenBank/DDBJ databases">
        <title>Evolutionary Origins and Diversification of the Mycorrhizal Mutualists.</title>
        <authorList>
            <consortium name="DOE Joint Genome Institute"/>
            <consortium name="Mycorrhizal Genomics Consortium"/>
            <person name="Kohler A."/>
            <person name="Kuo A."/>
            <person name="Nagy L.G."/>
            <person name="Floudas D."/>
            <person name="Copeland A."/>
            <person name="Barry K.W."/>
            <person name="Cichocki N."/>
            <person name="Veneault-Fourrey C."/>
            <person name="LaButti K."/>
            <person name="Lindquist E.A."/>
            <person name="Lipzen A."/>
            <person name="Lundell T."/>
            <person name="Morin E."/>
            <person name="Murat C."/>
            <person name="Riley R."/>
            <person name="Ohm R."/>
            <person name="Sun H."/>
            <person name="Tunlid A."/>
            <person name="Henrissat B."/>
            <person name="Grigoriev I.V."/>
            <person name="Hibbett D.S."/>
            <person name="Martin F."/>
        </authorList>
    </citation>
    <scope>NUCLEOTIDE SEQUENCE [LARGE SCALE GENOMIC DNA]</scope>
    <source>
        <strain evidence="2">UH-Slu-Lm8-n1</strain>
    </source>
</reference>
<organism evidence="1 2">
    <name type="scientific">Suillus luteus UH-Slu-Lm8-n1</name>
    <dbReference type="NCBI Taxonomy" id="930992"/>
    <lineage>
        <taxon>Eukaryota</taxon>
        <taxon>Fungi</taxon>
        <taxon>Dikarya</taxon>
        <taxon>Basidiomycota</taxon>
        <taxon>Agaricomycotina</taxon>
        <taxon>Agaricomycetes</taxon>
        <taxon>Agaricomycetidae</taxon>
        <taxon>Boletales</taxon>
        <taxon>Suillineae</taxon>
        <taxon>Suillaceae</taxon>
        <taxon>Suillus</taxon>
    </lineage>
</organism>
<proteinExistence type="predicted"/>
<keyword evidence="2" id="KW-1185">Reference proteome</keyword>
<dbReference type="Gene3D" id="3.40.50.12500">
    <property type="match status" value="1"/>
</dbReference>
<evidence type="ECO:0008006" key="3">
    <source>
        <dbReference type="Google" id="ProtNLM"/>
    </source>
</evidence>
<dbReference type="Pfam" id="PF17645">
    <property type="entry name" value="Amdase"/>
    <property type="match status" value="1"/>
</dbReference>
<dbReference type="PIRSF" id="PIRSF015736">
    <property type="entry name" value="MI"/>
    <property type="match status" value="1"/>
</dbReference>
<name>A0A0D0AGS8_9AGAM</name>
<dbReference type="AlphaFoldDB" id="A0A0D0AGS8"/>
<dbReference type="InterPro" id="IPR053714">
    <property type="entry name" value="Iso_Racemase_Enz_sf"/>
</dbReference>
<dbReference type="PANTHER" id="PTHR40267">
    <property type="entry name" value="BLR3294 PROTEIN"/>
    <property type="match status" value="1"/>
</dbReference>
<dbReference type="InterPro" id="IPR026286">
    <property type="entry name" value="MaiA/AMDase"/>
</dbReference>
<dbReference type="OrthoDB" id="414270at2759"/>
<reference evidence="1 2" key="1">
    <citation type="submission" date="2014-04" db="EMBL/GenBank/DDBJ databases">
        <authorList>
            <consortium name="DOE Joint Genome Institute"/>
            <person name="Kuo A."/>
            <person name="Ruytinx J."/>
            <person name="Rineau F."/>
            <person name="Colpaert J."/>
            <person name="Kohler A."/>
            <person name="Nagy L.G."/>
            <person name="Floudas D."/>
            <person name="Copeland A."/>
            <person name="Barry K.W."/>
            <person name="Cichocki N."/>
            <person name="Veneault-Fourrey C."/>
            <person name="LaButti K."/>
            <person name="Lindquist E.A."/>
            <person name="Lipzen A."/>
            <person name="Lundell T."/>
            <person name="Morin E."/>
            <person name="Murat C."/>
            <person name="Sun H."/>
            <person name="Tunlid A."/>
            <person name="Henrissat B."/>
            <person name="Grigoriev I.V."/>
            <person name="Hibbett D.S."/>
            <person name="Martin F."/>
            <person name="Nordberg H.P."/>
            <person name="Cantor M.N."/>
            <person name="Hua S.X."/>
        </authorList>
    </citation>
    <scope>NUCLEOTIDE SEQUENCE [LARGE SCALE GENOMIC DNA]</scope>
    <source>
        <strain evidence="1 2">UH-Slu-Lm8-n1</strain>
    </source>
</reference>
<dbReference type="EMBL" id="KN835942">
    <property type="protein sequence ID" value="KIK33442.1"/>
    <property type="molecule type" value="Genomic_DNA"/>
</dbReference>
<dbReference type="HOGENOM" id="CLU_068086_1_0_1"/>
<evidence type="ECO:0000313" key="1">
    <source>
        <dbReference type="EMBL" id="KIK33442.1"/>
    </source>
</evidence>
<sequence>MSKQIRLGILTPSSNTALEPLTFQIVSSIPNVSVHFSRFPVTGISLSPKGLAQFDHSVIMPAAQLLAHAEVDMIGWSGTAAGWMGFEGDEKLCEAITKATGIPATTSVLALNKALDIFKIKKLGLVTPYLDDVQERIVKNYNAIGIEVTSETERHLRVVKNTDVALIGEDVLETLVGQVVEGGAEAVSTFCTNLIAAHKVELWEAKFGVPVLDTVTTVTWDMLRQCGVDTKAIKGWGRIFQEA</sequence>
<evidence type="ECO:0000313" key="2">
    <source>
        <dbReference type="Proteomes" id="UP000054485"/>
    </source>
</evidence>
<dbReference type="InParanoid" id="A0A0D0AGS8"/>
<protein>
    <recommendedName>
        <fullName evidence="3">Maleate isomerase</fullName>
    </recommendedName>
</protein>